<sequence>MGGSRRNGDDGARDAESGRVRESVGRGEENGVKDSGTGGKKEEVYQNCRICLGMRDFDEMILCDTCDRGFHLYCLNPPLESVPVGDWICPRCIRRERKKQHEVSRGKRIVNRIREDVKLLRTLPVKLNAKLLLKEELENDVNLVQFLSLRGRTVHAKEEIPYEEKRTRKGRRGGREPDALAAKRQPGEAAEETAVDEEKAKVEVESYHRTNRRGTRQNRPRRDNLSTNESSNGTDSSAQAVGSGFPAPSQGQAAAVESGNKPSTTRRAVKPEAVALPEAASLTKPAGDDATPAAPISRHARPQSRSMVVEEIPSTKKMEPSRTADEPEKRRLLPSINNLRTDGPPLGKLGGHPENVLPPLPAMSSEMEALPTDPILPPLWTKEGSQARGQKENEKVSEPTAAWQGGDAPYAQSAQPQGRFVGRDGTHLPTVQTGHTKKKDSSAAGTQPVPGTGNFKVADVKRSTKGTSSTLGQPQALYMNVSADMPCILQEIHARPPAASREAQRGEIDRAGKPRTSPVEMQDKGRRVLLRRQRKAKTATRKCLVQG</sequence>
<dbReference type="InterPro" id="IPR019787">
    <property type="entry name" value="Znf_PHD-finger"/>
</dbReference>
<feature type="domain" description="PHD-type" evidence="6">
    <location>
        <begin position="45"/>
        <end position="95"/>
    </location>
</feature>
<proteinExistence type="predicted"/>
<dbReference type="InterPro" id="IPR001965">
    <property type="entry name" value="Znf_PHD"/>
</dbReference>
<dbReference type="SUPFAM" id="SSF57903">
    <property type="entry name" value="FYVE/PHD zinc finger"/>
    <property type="match status" value="1"/>
</dbReference>
<evidence type="ECO:0000256" key="3">
    <source>
        <dbReference type="ARBA" id="ARBA00022833"/>
    </source>
</evidence>
<keyword evidence="3" id="KW-0862">Zinc</keyword>
<dbReference type="AlphaFoldDB" id="A0A7S2ZG68"/>
<gene>
    <name evidence="7" type="ORF">RMAR00112_LOCUS6850</name>
    <name evidence="8" type="ORF">RMAR00112_LOCUS6853</name>
    <name evidence="9" type="ORF">RMAR00112_LOCUS6857</name>
    <name evidence="10" type="ORF">RMAR00112_LOCUS6858</name>
</gene>
<evidence type="ECO:0000313" key="7">
    <source>
        <dbReference type="EMBL" id="CAE0038891.1"/>
    </source>
</evidence>
<dbReference type="InterPro" id="IPR011011">
    <property type="entry name" value="Znf_FYVE_PHD"/>
</dbReference>
<dbReference type="EMBL" id="HBHW01009125">
    <property type="protein sequence ID" value="CAE0038894.1"/>
    <property type="molecule type" value="Transcribed_RNA"/>
</dbReference>
<dbReference type="Gene3D" id="3.30.40.10">
    <property type="entry name" value="Zinc/RING finger domain, C3HC4 (zinc finger)"/>
    <property type="match status" value="1"/>
</dbReference>
<feature type="compositionally biased region" description="Basic and acidic residues" evidence="5">
    <location>
        <begin position="502"/>
        <end position="512"/>
    </location>
</feature>
<feature type="region of interest" description="Disordered" evidence="5">
    <location>
        <begin position="1"/>
        <end position="39"/>
    </location>
</feature>
<protein>
    <recommendedName>
        <fullName evidence="6">PHD-type domain-containing protein</fullName>
    </recommendedName>
</protein>
<feature type="compositionally biased region" description="Basic and acidic residues" evidence="5">
    <location>
        <begin position="1"/>
        <end position="32"/>
    </location>
</feature>
<evidence type="ECO:0000256" key="1">
    <source>
        <dbReference type="ARBA" id="ARBA00022723"/>
    </source>
</evidence>
<feature type="region of interest" description="Disordered" evidence="5">
    <location>
        <begin position="160"/>
        <end position="472"/>
    </location>
</feature>
<evidence type="ECO:0000256" key="4">
    <source>
        <dbReference type="PROSITE-ProRule" id="PRU00146"/>
    </source>
</evidence>
<evidence type="ECO:0000259" key="6">
    <source>
        <dbReference type="PROSITE" id="PS50016"/>
    </source>
</evidence>
<feature type="compositionally biased region" description="Polar residues" evidence="5">
    <location>
        <begin position="225"/>
        <end position="240"/>
    </location>
</feature>
<dbReference type="InterPro" id="IPR019786">
    <property type="entry name" value="Zinc_finger_PHD-type_CS"/>
</dbReference>
<dbReference type="SMART" id="SM00249">
    <property type="entry name" value="PHD"/>
    <property type="match status" value="1"/>
</dbReference>
<evidence type="ECO:0000256" key="5">
    <source>
        <dbReference type="SAM" id="MobiDB-lite"/>
    </source>
</evidence>
<keyword evidence="1" id="KW-0479">Metal-binding</keyword>
<dbReference type="PANTHER" id="PTHR47162">
    <property type="entry name" value="OS02G0192300 PROTEIN"/>
    <property type="match status" value="1"/>
</dbReference>
<evidence type="ECO:0000313" key="10">
    <source>
        <dbReference type="EMBL" id="CAE0038899.1"/>
    </source>
</evidence>
<dbReference type="GO" id="GO:0008270">
    <property type="term" value="F:zinc ion binding"/>
    <property type="evidence" value="ECO:0007669"/>
    <property type="project" value="UniProtKB-KW"/>
</dbReference>
<keyword evidence="2 4" id="KW-0863">Zinc-finger</keyword>
<accession>A0A7S2ZG68</accession>
<dbReference type="EMBL" id="HBHW01009129">
    <property type="protein sequence ID" value="CAE0038898.1"/>
    <property type="molecule type" value="Transcribed_RNA"/>
</dbReference>
<dbReference type="EMBL" id="HBHW01009122">
    <property type="protein sequence ID" value="CAE0038891.1"/>
    <property type="molecule type" value="Transcribed_RNA"/>
</dbReference>
<dbReference type="EMBL" id="HBHW01009130">
    <property type="protein sequence ID" value="CAE0038899.1"/>
    <property type="molecule type" value="Transcribed_RNA"/>
</dbReference>
<dbReference type="InterPro" id="IPR013083">
    <property type="entry name" value="Znf_RING/FYVE/PHD"/>
</dbReference>
<name>A0A7S2ZG68_9RHOD</name>
<organism evidence="10">
    <name type="scientific">Rhodosorus marinus</name>
    <dbReference type="NCBI Taxonomy" id="101924"/>
    <lineage>
        <taxon>Eukaryota</taxon>
        <taxon>Rhodophyta</taxon>
        <taxon>Stylonematophyceae</taxon>
        <taxon>Stylonematales</taxon>
        <taxon>Stylonemataceae</taxon>
        <taxon>Rhodosorus</taxon>
    </lineage>
</organism>
<dbReference type="PROSITE" id="PS01359">
    <property type="entry name" value="ZF_PHD_1"/>
    <property type="match status" value="1"/>
</dbReference>
<evidence type="ECO:0000256" key="2">
    <source>
        <dbReference type="ARBA" id="ARBA00022771"/>
    </source>
</evidence>
<evidence type="ECO:0000313" key="9">
    <source>
        <dbReference type="EMBL" id="CAE0038898.1"/>
    </source>
</evidence>
<feature type="region of interest" description="Disordered" evidence="5">
    <location>
        <begin position="495"/>
        <end position="526"/>
    </location>
</feature>
<dbReference type="Pfam" id="PF00628">
    <property type="entry name" value="PHD"/>
    <property type="match status" value="1"/>
</dbReference>
<evidence type="ECO:0000313" key="8">
    <source>
        <dbReference type="EMBL" id="CAE0038894.1"/>
    </source>
</evidence>
<feature type="compositionally biased region" description="Basic residues" evidence="5">
    <location>
        <begin position="209"/>
        <end position="219"/>
    </location>
</feature>
<reference evidence="10" key="1">
    <citation type="submission" date="2021-01" db="EMBL/GenBank/DDBJ databases">
        <authorList>
            <person name="Corre E."/>
            <person name="Pelletier E."/>
            <person name="Niang G."/>
            <person name="Scheremetjew M."/>
            <person name="Finn R."/>
            <person name="Kale V."/>
            <person name="Holt S."/>
            <person name="Cochrane G."/>
            <person name="Meng A."/>
            <person name="Brown T."/>
            <person name="Cohen L."/>
        </authorList>
    </citation>
    <scope>NUCLEOTIDE SEQUENCE</scope>
    <source>
        <strain evidence="10">CCMP 769</strain>
    </source>
</reference>
<feature type="compositionally biased region" description="Basic and acidic residues" evidence="5">
    <location>
        <begin position="196"/>
        <end position="208"/>
    </location>
</feature>
<dbReference type="PANTHER" id="PTHR47162:SF10">
    <property type="entry name" value="METHYL-CPG-BINDING DOMAIN-CONTAINING PROTEIN 9 ISOFORM X1"/>
    <property type="match status" value="1"/>
</dbReference>
<dbReference type="PROSITE" id="PS50016">
    <property type="entry name" value="ZF_PHD_2"/>
    <property type="match status" value="1"/>
</dbReference>
<feature type="compositionally biased region" description="Basic and acidic residues" evidence="5">
    <location>
        <begin position="313"/>
        <end position="331"/>
    </location>
</feature>